<comment type="similarity">
    <text evidence="1">Belongs to the glycosyl hydrolase 29 family.</text>
</comment>
<evidence type="ECO:0000256" key="5">
    <source>
        <dbReference type="ARBA" id="ARBA00023295"/>
    </source>
</evidence>
<dbReference type="InterPro" id="IPR017853">
    <property type="entry name" value="GH"/>
</dbReference>
<evidence type="ECO:0000313" key="8">
    <source>
        <dbReference type="EnsemblMetazoa" id="Aqu2.1.39720_001"/>
    </source>
</evidence>
<dbReference type="STRING" id="400682.A0A1X7VHD0"/>
<dbReference type="AlphaFoldDB" id="A0A1X7VHD0"/>
<feature type="domain" description="Glycoside hydrolase family 29 N-terminal" evidence="7">
    <location>
        <begin position="74"/>
        <end position="352"/>
    </location>
</feature>
<reference evidence="8" key="2">
    <citation type="submission" date="2017-05" db="UniProtKB">
        <authorList>
            <consortium name="EnsemblMetazoa"/>
        </authorList>
    </citation>
    <scope>IDENTIFICATION</scope>
</reference>
<dbReference type="OrthoDB" id="6039950at2759"/>
<keyword evidence="4" id="KW-0378">Hydrolase</keyword>
<evidence type="ECO:0000256" key="3">
    <source>
        <dbReference type="ARBA" id="ARBA00022729"/>
    </source>
</evidence>
<dbReference type="Gene3D" id="2.60.120.260">
    <property type="entry name" value="Galactose-binding domain-like"/>
    <property type="match status" value="1"/>
</dbReference>
<organism evidence="8">
    <name type="scientific">Amphimedon queenslandica</name>
    <name type="common">Sponge</name>
    <dbReference type="NCBI Taxonomy" id="400682"/>
    <lineage>
        <taxon>Eukaryota</taxon>
        <taxon>Metazoa</taxon>
        <taxon>Porifera</taxon>
        <taxon>Demospongiae</taxon>
        <taxon>Heteroscleromorpha</taxon>
        <taxon>Haplosclerida</taxon>
        <taxon>Niphatidae</taxon>
        <taxon>Amphimedon</taxon>
    </lineage>
</organism>
<dbReference type="OMA" id="HFNMNTF"/>
<dbReference type="EC" id="3.2.1.51" evidence="2"/>
<keyword evidence="3 6" id="KW-0732">Signal</keyword>
<dbReference type="Pfam" id="PF01120">
    <property type="entry name" value="Alpha_L_fucos"/>
    <property type="match status" value="1"/>
</dbReference>
<accession>A0A1X7VHD0</accession>
<name>A0A1X7VHD0_AMPQE</name>
<feature type="signal peptide" evidence="6">
    <location>
        <begin position="1"/>
        <end position="19"/>
    </location>
</feature>
<dbReference type="InterPro" id="IPR000933">
    <property type="entry name" value="Glyco_hydro_29"/>
</dbReference>
<dbReference type="Proteomes" id="UP000007879">
    <property type="component" value="Unassembled WGS sequence"/>
</dbReference>
<evidence type="ECO:0000313" key="9">
    <source>
        <dbReference type="Proteomes" id="UP000007879"/>
    </source>
</evidence>
<dbReference type="GO" id="GO:0016139">
    <property type="term" value="P:glycoside catabolic process"/>
    <property type="evidence" value="ECO:0007669"/>
    <property type="project" value="TreeGrafter"/>
</dbReference>
<dbReference type="GO" id="GO:0005764">
    <property type="term" value="C:lysosome"/>
    <property type="evidence" value="ECO:0007669"/>
    <property type="project" value="TreeGrafter"/>
</dbReference>
<dbReference type="SMART" id="SM00812">
    <property type="entry name" value="Alpha_L_fucos"/>
    <property type="match status" value="1"/>
</dbReference>
<evidence type="ECO:0000256" key="4">
    <source>
        <dbReference type="ARBA" id="ARBA00022801"/>
    </source>
</evidence>
<evidence type="ECO:0000259" key="7">
    <source>
        <dbReference type="Pfam" id="PF01120"/>
    </source>
</evidence>
<keyword evidence="5" id="KW-0326">Glycosidase</keyword>
<dbReference type="PANTHER" id="PTHR10030:SF37">
    <property type="entry name" value="ALPHA-L-FUCOSIDASE-RELATED"/>
    <property type="match status" value="1"/>
</dbReference>
<dbReference type="GO" id="GO:0004560">
    <property type="term" value="F:alpha-L-fucosidase activity"/>
    <property type="evidence" value="ECO:0007669"/>
    <property type="project" value="UniProtKB-EC"/>
</dbReference>
<dbReference type="KEGG" id="aqu:105316723"/>
<evidence type="ECO:0000256" key="1">
    <source>
        <dbReference type="ARBA" id="ARBA00007951"/>
    </source>
</evidence>
<proteinExistence type="inferred from homology"/>
<gene>
    <name evidence="8" type="primary">105316723</name>
</gene>
<dbReference type="EnsemblMetazoa" id="XM_011411839.1">
    <property type="protein sequence ID" value="XP_011410141.1"/>
    <property type="gene ID" value="LOC105316723"/>
</dbReference>
<feature type="chain" id="PRO_5010859926" description="alpha-L-fucosidase" evidence="6">
    <location>
        <begin position="20"/>
        <end position="461"/>
    </location>
</feature>
<dbReference type="Gene3D" id="3.20.20.80">
    <property type="entry name" value="Glycosidases"/>
    <property type="match status" value="1"/>
</dbReference>
<dbReference type="SUPFAM" id="SSF51445">
    <property type="entry name" value="(Trans)glycosidases"/>
    <property type="match status" value="1"/>
</dbReference>
<dbReference type="InParanoid" id="A0A1X7VHD0"/>
<dbReference type="PANTHER" id="PTHR10030">
    <property type="entry name" value="ALPHA-L-FUCOSIDASE"/>
    <property type="match status" value="1"/>
</dbReference>
<protein>
    <recommendedName>
        <fullName evidence="2">alpha-L-fucosidase</fullName>
        <ecNumber evidence="2">3.2.1.51</ecNumber>
    </recommendedName>
</protein>
<reference evidence="9" key="1">
    <citation type="journal article" date="2010" name="Nature">
        <title>The Amphimedon queenslandica genome and the evolution of animal complexity.</title>
        <authorList>
            <person name="Srivastava M."/>
            <person name="Simakov O."/>
            <person name="Chapman J."/>
            <person name="Fahey B."/>
            <person name="Gauthier M.E."/>
            <person name="Mitros T."/>
            <person name="Richards G.S."/>
            <person name="Conaco C."/>
            <person name="Dacre M."/>
            <person name="Hellsten U."/>
            <person name="Larroux C."/>
            <person name="Putnam N.H."/>
            <person name="Stanke M."/>
            <person name="Adamska M."/>
            <person name="Darling A."/>
            <person name="Degnan S.M."/>
            <person name="Oakley T.H."/>
            <person name="Plachetzki D.C."/>
            <person name="Zhai Y."/>
            <person name="Adamski M."/>
            <person name="Calcino A."/>
            <person name="Cummins S.F."/>
            <person name="Goodstein D.M."/>
            <person name="Harris C."/>
            <person name="Jackson D.J."/>
            <person name="Leys S.P."/>
            <person name="Shu S."/>
            <person name="Woodcroft B.J."/>
            <person name="Vervoort M."/>
            <person name="Kosik K.S."/>
            <person name="Manning G."/>
            <person name="Degnan B.M."/>
            <person name="Rokhsar D.S."/>
        </authorList>
    </citation>
    <scope>NUCLEOTIDE SEQUENCE [LARGE SCALE GENOMIC DNA]</scope>
</reference>
<dbReference type="eggNOG" id="ENOG502RRCI">
    <property type="taxonomic scope" value="Eukaryota"/>
</dbReference>
<dbReference type="GO" id="GO:0006004">
    <property type="term" value="P:fucose metabolic process"/>
    <property type="evidence" value="ECO:0007669"/>
    <property type="project" value="TreeGrafter"/>
</dbReference>
<keyword evidence="9" id="KW-1185">Reference proteome</keyword>
<sequence>MIMKGVAVVLVSFLSLSFTSPPPPPPDVLKWTELEVGMMYSYDMVSFTSQTTSNTQYFCLGVGGSGGSLPPPSLFNPSAIDTDNWLDAAAAIRAKYAVLVAQHCSGFSMWPTDIKNETGFEYTYSIKNSPLSKRGFDIVKAFIDSCKSHNILPGIYYSLNQNYYLNAGRGIVQNSQLVPGQAKVSQDLYGQIVLAQMKELWSNYGELAEIWFDGGCSVPGISDNISSLLESLQPHAVYFGGCAKSNNLRWVGTESGRPSYPIWSTAMDCRAGTGDPKGNVFCPAESDTTLHTSGQWFWREGDAIKSLSDLQTTYYRTVGQNTNLLLNAAPNDKGLIEEGSMERYKEFGSWIDLCFNAQPVIKTSGKGKIIRLISAAGQPFRFNNIIIQEDQTNGQVVTQFSVYNPMYNGTVSIYNGTSIGHKIIIHLTDDLWPSHELVLNITQAAAVEPAITNFAAYSCHA</sequence>
<evidence type="ECO:0000256" key="2">
    <source>
        <dbReference type="ARBA" id="ARBA00012662"/>
    </source>
</evidence>
<dbReference type="InterPro" id="IPR057739">
    <property type="entry name" value="Glyco_hydro_29_N"/>
</dbReference>
<evidence type="ECO:0000256" key="6">
    <source>
        <dbReference type="SAM" id="SignalP"/>
    </source>
</evidence>
<dbReference type="EnsemblMetazoa" id="Aqu2.1.39720_001">
    <property type="protein sequence ID" value="Aqu2.1.39720_001"/>
    <property type="gene ID" value="Aqu2.1.39720"/>
</dbReference>